<evidence type="ECO:0000256" key="1">
    <source>
        <dbReference type="SAM" id="SignalP"/>
    </source>
</evidence>
<dbReference type="KEGG" id="ccro:CMC5_076280"/>
<dbReference type="Proteomes" id="UP000067626">
    <property type="component" value="Chromosome"/>
</dbReference>
<dbReference type="RefSeq" id="WP_156339145.1">
    <property type="nucleotide sequence ID" value="NZ_CP012159.1"/>
</dbReference>
<gene>
    <name evidence="2" type="ORF">CMC5_076280</name>
</gene>
<proteinExistence type="predicted"/>
<evidence type="ECO:0000313" key="2">
    <source>
        <dbReference type="EMBL" id="AKT43396.1"/>
    </source>
</evidence>
<sequence>MKQSAMAALVTVALTLSSSAVLAGAISATGQVVNYTKGSSVITVVAADKSAEQLQILAGTAFRLVDCPDLIPDSTCKNIAIRWNLGRLQNQGVPFFQGLITEMGTSGCGIEYVRVDTQARDGAFGLASVRPAQ</sequence>
<organism evidence="2 3">
    <name type="scientific">Chondromyces crocatus</name>
    <dbReference type="NCBI Taxonomy" id="52"/>
    <lineage>
        <taxon>Bacteria</taxon>
        <taxon>Pseudomonadati</taxon>
        <taxon>Myxococcota</taxon>
        <taxon>Polyangia</taxon>
        <taxon>Polyangiales</taxon>
        <taxon>Polyangiaceae</taxon>
        <taxon>Chondromyces</taxon>
    </lineage>
</organism>
<dbReference type="OrthoDB" id="9864188at2"/>
<keyword evidence="1" id="KW-0732">Signal</keyword>
<feature type="chain" id="PRO_5005459878" evidence="1">
    <location>
        <begin position="24"/>
        <end position="133"/>
    </location>
</feature>
<reference evidence="2 3" key="1">
    <citation type="submission" date="2015-07" db="EMBL/GenBank/DDBJ databases">
        <title>Genome analysis of myxobacterium Chondromyces crocatus Cm c5 reveals a high potential for natural compound synthesis and the genetic basis for the loss of fruiting body formation.</title>
        <authorList>
            <person name="Zaburannyi N."/>
            <person name="Bunk B."/>
            <person name="Maier J."/>
            <person name="Overmann J."/>
            <person name="Mueller R."/>
        </authorList>
    </citation>
    <scope>NUCLEOTIDE SEQUENCE [LARGE SCALE GENOMIC DNA]</scope>
    <source>
        <strain evidence="2 3">Cm c5</strain>
    </source>
</reference>
<dbReference type="AlphaFoldDB" id="A0A0K1ERC5"/>
<dbReference type="EMBL" id="CP012159">
    <property type="protein sequence ID" value="AKT43396.1"/>
    <property type="molecule type" value="Genomic_DNA"/>
</dbReference>
<dbReference type="STRING" id="52.CMC5_076280"/>
<evidence type="ECO:0000313" key="3">
    <source>
        <dbReference type="Proteomes" id="UP000067626"/>
    </source>
</evidence>
<protein>
    <submittedName>
        <fullName evidence="2">Uncharacterized protein</fullName>
    </submittedName>
</protein>
<accession>A0A0K1ERC5</accession>
<name>A0A0K1ERC5_CHOCO</name>
<feature type="signal peptide" evidence="1">
    <location>
        <begin position="1"/>
        <end position="23"/>
    </location>
</feature>
<keyword evidence="3" id="KW-1185">Reference proteome</keyword>